<dbReference type="AlphaFoldDB" id="A0A1M6QB46"/>
<evidence type="ECO:0000313" key="3">
    <source>
        <dbReference type="Proteomes" id="UP000183994"/>
    </source>
</evidence>
<organism evidence="2 3">
    <name type="scientific">Desulfatibacillum alkenivorans DSM 16219</name>
    <dbReference type="NCBI Taxonomy" id="1121393"/>
    <lineage>
        <taxon>Bacteria</taxon>
        <taxon>Pseudomonadati</taxon>
        <taxon>Thermodesulfobacteriota</taxon>
        <taxon>Desulfobacteria</taxon>
        <taxon>Desulfobacterales</taxon>
        <taxon>Desulfatibacillaceae</taxon>
        <taxon>Desulfatibacillum</taxon>
    </lineage>
</organism>
<sequence>MDREMTPSEKAEYKRHFPNLDVDRARVTDNATGVYNCIAWTVDVDWDWLWPGSTINEFDVFYQGYGFVRQNSGPVAVWALNGDYNQMTHGCISGPGHGPRWESKCGAGLRIQHGLTELEGAIYGQVIAYYAKSRDSRVLDKAAMLKDEVRKSKEVGAMLLDEYQKKALDGLKEAIPKDTVEAFENRFSAWKETWKSGHRILLSDTSYVRHSDEFVELAGMGKEIMPLLIEKLVEPDNFRALHLYDALQTDKFLKVPVGGSEEVILKGERFRAEEVVKLFLSNT</sequence>
<dbReference type="Pfam" id="PF24738">
    <property type="entry name" value="DUF7689"/>
    <property type="match status" value="1"/>
</dbReference>
<accession>A0A1M6QB46</accession>
<dbReference type="EMBL" id="FQZU01000019">
    <property type="protein sequence ID" value="SHK17317.1"/>
    <property type="molecule type" value="Genomic_DNA"/>
</dbReference>
<name>A0A1M6QB46_9BACT</name>
<gene>
    <name evidence="2" type="ORF">SAMN02745216_03018</name>
</gene>
<dbReference type="Proteomes" id="UP000183994">
    <property type="component" value="Unassembled WGS sequence"/>
</dbReference>
<dbReference type="STRING" id="1121393.SAMN02745216_03018"/>
<protein>
    <recommendedName>
        <fullName evidence="1">DUF7689 domain-containing protein</fullName>
    </recommendedName>
</protein>
<dbReference type="InterPro" id="IPR056106">
    <property type="entry name" value="DUF7689"/>
</dbReference>
<evidence type="ECO:0000259" key="1">
    <source>
        <dbReference type="Pfam" id="PF24738"/>
    </source>
</evidence>
<evidence type="ECO:0000313" key="2">
    <source>
        <dbReference type="EMBL" id="SHK17317.1"/>
    </source>
</evidence>
<dbReference type="OrthoDB" id="5523145at2"/>
<reference evidence="3" key="1">
    <citation type="submission" date="2016-11" db="EMBL/GenBank/DDBJ databases">
        <authorList>
            <person name="Varghese N."/>
            <person name="Submissions S."/>
        </authorList>
    </citation>
    <scope>NUCLEOTIDE SEQUENCE [LARGE SCALE GENOMIC DNA]</scope>
    <source>
        <strain evidence="3">DSM 16219</strain>
    </source>
</reference>
<feature type="domain" description="DUF7689" evidence="1">
    <location>
        <begin position="27"/>
        <end position="130"/>
    </location>
</feature>
<proteinExistence type="predicted"/>
<dbReference type="RefSeq" id="WP_073477063.1">
    <property type="nucleotide sequence ID" value="NZ_FQZU01000019.1"/>
</dbReference>
<keyword evidence="3" id="KW-1185">Reference proteome</keyword>